<dbReference type="GO" id="GO:0046052">
    <property type="term" value="P:UTP catabolic process"/>
    <property type="evidence" value="ECO:0007669"/>
    <property type="project" value="TreeGrafter"/>
</dbReference>
<dbReference type="Gene3D" id="3.40.1010.10">
    <property type="entry name" value="Cobalt-precorrin-4 Transmethylase, Domain 1"/>
    <property type="match status" value="1"/>
</dbReference>
<dbReference type="GO" id="GO:0008168">
    <property type="term" value="F:methyltransferase activity"/>
    <property type="evidence" value="ECO:0007669"/>
    <property type="project" value="InterPro"/>
</dbReference>
<dbReference type="GO" id="GO:0046081">
    <property type="term" value="P:dUTP catabolic process"/>
    <property type="evidence" value="ECO:0007669"/>
    <property type="project" value="TreeGrafter"/>
</dbReference>
<dbReference type="InterPro" id="IPR035013">
    <property type="entry name" value="YabN_N"/>
</dbReference>
<dbReference type="PANTHER" id="PTHR30522">
    <property type="entry name" value="NUCLEOSIDE TRIPHOSPHATE PYROPHOSPHOHYDROLASE"/>
    <property type="match status" value="1"/>
</dbReference>
<comment type="caution">
    <text evidence="3">The sequence shown here is derived from an EMBL/GenBank/DDBJ whole genome shotgun (WGS) entry which is preliminary data.</text>
</comment>
<dbReference type="PANTHER" id="PTHR30522:SF0">
    <property type="entry name" value="NUCLEOSIDE TRIPHOSPHATE PYROPHOSPHOHYDROLASE"/>
    <property type="match status" value="1"/>
</dbReference>
<dbReference type="GO" id="GO:0046047">
    <property type="term" value="P:TTP catabolic process"/>
    <property type="evidence" value="ECO:0007669"/>
    <property type="project" value="TreeGrafter"/>
</dbReference>
<dbReference type="GO" id="GO:0046061">
    <property type="term" value="P:dATP catabolic process"/>
    <property type="evidence" value="ECO:0007669"/>
    <property type="project" value="TreeGrafter"/>
</dbReference>
<dbReference type="InterPro" id="IPR011551">
    <property type="entry name" value="NTP_PyrPHydrolase_MazG"/>
</dbReference>
<dbReference type="GO" id="GO:0006203">
    <property type="term" value="P:dGTP catabolic process"/>
    <property type="evidence" value="ECO:0007669"/>
    <property type="project" value="TreeGrafter"/>
</dbReference>
<dbReference type="SUPFAM" id="SSF101386">
    <property type="entry name" value="all-alpha NTP pyrophosphatases"/>
    <property type="match status" value="1"/>
</dbReference>
<dbReference type="Proteomes" id="UP000233482">
    <property type="component" value="Unassembled WGS sequence"/>
</dbReference>
<accession>A0A855GHJ4</accession>
<dbReference type="InterPro" id="IPR048015">
    <property type="entry name" value="NTP-PPase_MazG-like_N"/>
</dbReference>
<dbReference type="GO" id="GO:0006950">
    <property type="term" value="P:response to stress"/>
    <property type="evidence" value="ECO:0007669"/>
    <property type="project" value="UniProtKB-ARBA"/>
</dbReference>
<dbReference type="SUPFAM" id="SSF53790">
    <property type="entry name" value="Tetrapyrrole methylase"/>
    <property type="match status" value="1"/>
</dbReference>
<dbReference type="GO" id="GO:0047429">
    <property type="term" value="F:nucleoside triphosphate diphosphatase activity"/>
    <property type="evidence" value="ECO:0007669"/>
    <property type="project" value="TreeGrafter"/>
</dbReference>
<evidence type="ECO:0000313" key="4">
    <source>
        <dbReference type="Proteomes" id="UP000233482"/>
    </source>
</evidence>
<organism evidence="3 4">
    <name type="scientific">Macrococcoides caseolyticum</name>
    <dbReference type="NCBI Taxonomy" id="69966"/>
    <lineage>
        <taxon>Bacteria</taxon>
        <taxon>Bacillati</taxon>
        <taxon>Bacillota</taxon>
        <taxon>Bacilli</taxon>
        <taxon>Bacillales</taxon>
        <taxon>Staphylococcaceae</taxon>
        <taxon>Macrococcoides</taxon>
    </lineage>
</organism>
<dbReference type="Gene3D" id="1.10.287.1080">
    <property type="entry name" value="MazG-like"/>
    <property type="match status" value="1"/>
</dbReference>
<protein>
    <submittedName>
        <fullName evidence="3">Nucleotide pyrophosphohydrolase</fullName>
    </submittedName>
</protein>
<dbReference type="FunFam" id="1.10.287.1080:FF:000001">
    <property type="entry name" value="Nucleoside triphosphate pyrophosphohydrolase"/>
    <property type="match status" value="1"/>
</dbReference>
<reference evidence="3 4" key="1">
    <citation type="submission" date="2017-12" db="EMBL/GenBank/DDBJ databases">
        <title>Genomics of Macrococcus caseolyticus.</title>
        <authorList>
            <person name="MacFadyen A.C."/>
            <person name="Paterson G.K."/>
        </authorList>
    </citation>
    <scope>NUCLEOTIDE SEQUENCE [LARGE SCALE GENOMIC DNA]</scope>
    <source>
        <strain evidence="3 4">5788_EF188</strain>
    </source>
</reference>
<dbReference type="InterPro" id="IPR000878">
    <property type="entry name" value="4pyrrol_Mease"/>
</dbReference>
<evidence type="ECO:0000259" key="2">
    <source>
        <dbReference type="Pfam" id="PF03819"/>
    </source>
</evidence>
<proteinExistence type="predicted"/>
<dbReference type="CDD" id="cd11723">
    <property type="entry name" value="YabN_N_like"/>
    <property type="match status" value="1"/>
</dbReference>
<dbReference type="AlphaFoldDB" id="A0A855GHJ4"/>
<evidence type="ECO:0000313" key="3">
    <source>
        <dbReference type="EMBL" id="PKE25389.1"/>
    </source>
</evidence>
<dbReference type="OMA" id="PGHPMVA"/>
<feature type="domain" description="NTP pyrophosphohydrolase MazG-like" evidence="2">
    <location>
        <begin position="249"/>
        <end position="322"/>
    </location>
</feature>
<feature type="domain" description="Tetrapyrrole methylase" evidence="1">
    <location>
        <begin position="4"/>
        <end position="200"/>
    </location>
</feature>
<gene>
    <name evidence="3" type="ORF">CW686_10520</name>
</gene>
<dbReference type="Pfam" id="PF00590">
    <property type="entry name" value="TP_methylase"/>
    <property type="match status" value="1"/>
</dbReference>
<sequence>MMGKITVVGLGNYGLDELPFGIYRFLNKVDKVYVRTLAHPVVEDLEDVEWISFDEVYEKHDRFSEVYAEIVQTLKEKAMDDDIVYAVPGHPMVAESTTELLLQDETLDIEVLGGKSFIDDLFQAVSFDPNNGFQMLDGTMMTSEAINIRNALIITQVYDQMIAGDVKVTLMEKYPDDHKVAIVTGARGQGTRVTWCPLYEMDHDFELSNLTSLFVPGLSQEHYAGDFEYLTSIMDRLVADDGCPFDKVQTHSSLKRYLLEETYELFEAIDNDDIDHMIEELGDILLQVVFHGAIGKKSMMFDTREIVQAISEKMIRRHPHIFGEGVEVNSIEELSQVWKNAKQAEGKEEKQVKQEKIFADLYLKLYDLVNNQKITVQQALKVLAGEENETR</sequence>
<keyword evidence="3" id="KW-0378">Hydrolase</keyword>
<dbReference type="CDD" id="cd11528">
    <property type="entry name" value="NTP-PPase_MazG_Nterm"/>
    <property type="match status" value="1"/>
</dbReference>
<dbReference type="InterPro" id="IPR014777">
    <property type="entry name" value="4pyrrole_Mease_sub1"/>
</dbReference>
<name>A0A855GHJ4_9STAP</name>
<dbReference type="EMBL" id="PIXC01000028">
    <property type="protein sequence ID" value="PKE25389.1"/>
    <property type="molecule type" value="Genomic_DNA"/>
</dbReference>
<dbReference type="Pfam" id="PF03819">
    <property type="entry name" value="MazG"/>
    <property type="match status" value="1"/>
</dbReference>
<evidence type="ECO:0000259" key="1">
    <source>
        <dbReference type="Pfam" id="PF00590"/>
    </source>
</evidence>
<dbReference type="InterPro" id="IPR035996">
    <property type="entry name" value="4pyrrol_Methylase_sf"/>
</dbReference>
<dbReference type="RefSeq" id="WP_015912406.1">
    <property type="nucleotide sequence ID" value="NZ_CABFNV010000003.1"/>
</dbReference>
<dbReference type="GO" id="GO:0046076">
    <property type="term" value="P:dTTP catabolic process"/>
    <property type="evidence" value="ECO:0007669"/>
    <property type="project" value="TreeGrafter"/>
</dbReference>
<dbReference type="InterPro" id="IPR004518">
    <property type="entry name" value="MazG-like_dom"/>
</dbReference>